<evidence type="ECO:0008006" key="2">
    <source>
        <dbReference type="Google" id="ProtNLM"/>
    </source>
</evidence>
<organism evidence="1">
    <name type="scientific">marine metagenome</name>
    <dbReference type="NCBI Taxonomy" id="408172"/>
    <lineage>
        <taxon>unclassified sequences</taxon>
        <taxon>metagenomes</taxon>
        <taxon>ecological metagenomes</taxon>
    </lineage>
</organism>
<gene>
    <name evidence="1" type="ORF">METZ01_LOCUS92511</name>
</gene>
<sequence>MAISKSDVERLARLAHISIDPEEVDSYSSGLSRILDLIDEMNQTNTDGVLPMAHPQDIRLRLREDQATEPDLRELFQSSAPSSDRGLYLVPKVLE</sequence>
<name>A0A381VJ26_9ZZZZ</name>
<dbReference type="SUPFAM" id="SSF141000">
    <property type="entry name" value="Glu-tRNAGln amidotransferase C subunit"/>
    <property type="match status" value="1"/>
</dbReference>
<dbReference type="AlphaFoldDB" id="A0A381VJ26"/>
<dbReference type="GO" id="GO:0006450">
    <property type="term" value="P:regulation of translational fidelity"/>
    <property type="evidence" value="ECO:0007669"/>
    <property type="project" value="InterPro"/>
</dbReference>
<proteinExistence type="inferred from homology"/>
<dbReference type="Gene3D" id="1.10.20.60">
    <property type="entry name" value="Glu-tRNAGln amidotransferase C subunit, N-terminal domain"/>
    <property type="match status" value="1"/>
</dbReference>
<reference evidence="1" key="1">
    <citation type="submission" date="2018-05" db="EMBL/GenBank/DDBJ databases">
        <authorList>
            <person name="Lanie J.A."/>
            <person name="Ng W.-L."/>
            <person name="Kazmierczak K.M."/>
            <person name="Andrzejewski T.M."/>
            <person name="Davidsen T.M."/>
            <person name="Wayne K.J."/>
            <person name="Tettelin H."/>
            <person name="Glass J.I."/>
            <person name="Rusch D."/>
            <person name="Podicherti R."/>
            <person name="Tsui H.-C.T."/>
            <person name="Winkler M.E."/>
        </authorList>
    </citation>
    <scope>NUCLEOTIDE SEQUENCE</scope>
</reference>
<dbReference type="PANTHER" id="PTHR15004:SF0">
    <property type="entry name" value="GLUTAMYL-TRNA(GLN) AMIDOTRANSFERASE SUBUNIT C, MITOCHONDRIAL"/>
    <property type="match status" value="1"/>
</dbReference>
<dbReference type="PANTHER" id="PTHR15004">
    <property type="entry name" value="GLUTAMYL-TRNA(GLN) AMIDOTRANSFERASE SUBUNIT C, MITOCHONDRIAL"/>
    <property type="match status" value="1"/>
</dbReference>
<protein>
    <recommendedName>
        <fullName evidence="2">Aspartyl/glutamyl-tRNA(Asn/Gln) amidotransferase subunit C</fullName>
    </recommendedName>
</protein>
<dbReference type="NCBIfam" id="TIGR00135">
    <property type="entry name" value="gatC"/>
    <property type="match status" value="1"/>
</dbReference>
<dbReference type="InterPro" id="IPR003837">
    <property type="entry name" value="GatC"/>
</dbReference>
<dbReference type="Pfam" id="PF02686">
    <property type="entry name" value="GatC"/>
    <property type="match status" value="1"/>
</dbReference>
<dbReference type="InterPro" id="IPR036113">
    <property type="entry name" value="Asp/Glu-ADT_sf_sub_c"/>
</dbReference>
<dbReference type="EMBL" id="UINC01008825">
    <property type="protein sequence ID" value="SVA39657.1"/>
    <property type="molecule type" value="Genomic_DNA"/>
</dbReference>
<accession>A0A381VJ26</accession>
<evidence type="ECO:0000313" key="1">
    <source>
        <dbReference type="EMBL" id="SVA39657.1"/>
    </source>
</evidence>
<dbReference type="GO" id="GO:0070681">
    <property type="term" value="P:glutaminyl-tRNAGln biosynthesis via transamidation"/>
    <property type="evidence" value="ECO:0007669"/>
    <property type="project" value="TreeGrafter"/>
</dbReference>
<dbReference type="HAMAP" id="MF_00122">
    <property type="entry name" value="GatC"/>
    <property type="match status" value="1"/>
</dbReference>